<evidence type="ECO:0000256" key="4">
    <source>
        <dbReference type="ARBA" id="ARBA00022512"/>
    </source>
</evidence>
<keyword evidence="16" id="KW-1185">Reference proteome</keyword>
<dbReference type="SUPFAM" id="SSF51126">
    <property type="entry name" value="Pectin lyase-like"/>
    <property type="match status" value="1"/>
</dbReference>
<comment type="catalytic activity">
    <reaction evidence="10">
        <text>(1,4-alpha-D-galacturonosyl)n+m + H2O = (1,4-alpha-D-galacturonosyl)n + (1,4-alpha-D-galacturonosyl)m.</text>
        <dbReference type="EC" id="3.2.1.15"/>
    </reaction>
</comment>
<feature type="chain" id="PRO_5041711172" description="endo-polygalacturonase" evidence="14">
    <location>
        <begin position="28"/>
        <end position="488"/>
    </location>
</feature>
<evidence type="ECO:0000256" key="8">
    <source>
        <dbReference type="ARBA" id="ARBA00023295"/>
    </source>
</evidence>
<evidence type="ECO:0000256" key="1">
    <source>
        <dbReference type="ARBA" id="ARBA00004191"/>
    </source>
</evidence>
<keyword evidence="6 14" id="KW-0732">Signal</keyword>
<dbReference type="Gene3D" id="2.160.20.10">
    <property type="entry name" value="Single-stranded right-handed beta-helix, Pectin lyase-like"/>
    <property type="match status" value="1"/>
</dbReference>
<dbReference type="Gramene" id="FCD_00007944-RA">
    <property type="protein sequence ID" value="FCD_00007944-RA:cds"/>
    <property type="gene ID" value="FCD_00007944"/>
</dbReference>
<dbReference type="InterPro" id="IPR012334">
    <property type="entry name" value="Pectin_lyas_fold"/>
</dbReference>
<comment type="subcellular location">
    <subcellularLocation>
        <location evidence="1">Secreted</location>
        <location evidence="1">Cell wall</location>
    </subcellularLocation>
</comment>
<protein>
    <recommendedName>
        <fullName evidence="3">endo-polygalacturonase</fullName>
        <ecNumber evidence="3">3.2.1.15</ecNumber>
    </recommendedName>
</protein>
<keyword evidence="5" id="KW-0964">Secreted</keyword>
<dbReference type="AlphaFoldDB" id="A0AA87ZY67"/>
<evidence type="ECO:0000313" key="16">
    <source>
        <dbReference type="Proteomes" id="UP001187192"/>
    </source>
</evidence>
<name>A0AA87ZY67_FICCA</name>
<evidence type="ECO:0000256" key="10">
    <source>
        <dbReference type="ARBA" id="ARBA00034074"/>
    </source>
</evidence>
<accession>A0AA87ZY67</accession>
<feature type="region of interest" description="Disordered" evidence="13">
    <location>
        <begin position="467"/>
        <end position="488"/>
    </location>
</feature>
<dbReference type="GO" id="GO:0010047">
    <property type="term" value="P:fruit dehiscence"/>
    <property type="evidence" value="ECO:0007669"/>
    <property type="project" value="UniProtKB-ARBA"/>
</dbReference>
<dbReference type="EMBL" id="BTGU01000013">
    <property type="protein sequence ID" value="GMN41930.1"/>
    <property type="molecule type" value="Genomic_DNA"/>
</dbReference>
<keyword evidence="9" id="KW-0961">Cell wall biogenesis/degradation</keyword>
<dbReference type="PROSITE" id="PS00502">
    <property type="entry name" value="POLYGALACTURONASE"/>
    <property type="match status" value="1"/>
</dbReference>
<keyword evidence="4" id="KW-0134">Cell wall</keyword>
<dbReference type="FunFam" id="2.160.20.10:FF:000028">
    <property type="entry name" value="Polygalacturonase QRT2"/>
    <property type="match status" value="1"/>
</dbReference>
<dbReference type="GO" id="GO:0009830">
    <property type="term" value="P:cell wall modification involved in abscission"/>
    <property type="evidence" value="ECO:0007669"/>
    <property type="project" value="UniProtKB-ARBA"/>
</dbReference>
<evidence type="ECO:0000313" key="15">
    <source>
        <dbReference type="EMBL" id="GMN41930.1"/>
    </source>
</evidence>
<dbReference type="Proteomes" id="UP001187192">
    <property type="component" value="Unassembled WGS sequence"/>
</dbReference>
<proteinExistence type="inferred from homology"/>
<gene>
    <name evidence="15" type="ORF">TIFTF001_011156</name>
</gene>
<evidence type="ECO:0000256" key="2">
    <source>
        <dbReference type="ARBA" id="ARBA00008834"/>
    </source>
</evidence>
<keyword evidence="7 12" id="KW-0378">Hydrolase</keyword>
<evidence type="ECO:0000256" key="7">
    <source>
        <dbReference type="ARBA" id="ARBA00022801"/>
    </source>
</evidence>
<evidence type="ECO:0000256" key="14">
    <source>
        <dbReference type="SAM" id="SignalP"/>
    </source>
</evidence>
<keyword evidence="8 12" id="KW-0326">Glycosidase</keyword>
<evidence type="ECO:0000256" key="3">
    <source>
        <dbReference type="ARBA" id="ARBA00012736"/>
    </source>
</evidence>
<dbReference type="SMART" id="SM00710">
    <property type="entry name" value="PbH1"/>
    <property type="match status" value="6"/>
</dbReference>
<dbReference type="EC" id="3.2.1.15" evidence="3"/>
<evidence type="ECO:0000256" key="12">
    <source>
        <dbReference type="RuleBase" id="RU361169"/>
    </source>
</evidence>
<feature type="compositionally biased region" description="Basic residues" evidence="13">
    <location>
        <begin position="478"/>
        <end position="488"/>
    </location>
</feature>
<comment type="caution">
    <text evidence="15">The sequence shown here is derived from an EMBL/GenBank/DDBJ whole genome shotgun (WGS) entry which is preliminary data.</text>
</comment>
<feature type="active site" evidence="11">
    <location>
        <position position="311"/>
    </location>
</feature>
<dbReference type="Pfam" id="PF00295">
    <property type="entry name" value="Glyco_hydro_28"/>
    <property type="match status" value="1"/>
</dbReference>
<evidence type="ECO:0000256" key="11">
    <source>
        <dbReference type="PROSITE-ProRule" id="PRU10052"/>
    </source>
</evidence>
<dbReference type="GO" id="GO:0004650">
    <property type="term" value="F:polygalacturonase activity"/>
    <property type="evidence" value="ECO:0007669"/>
    <property type="project" value="UniProtKB-EC"/>
</dbReference>
<dbReference type="GO" id="GO:0009901">
    <property type="term" value="P:anther dehiscence"/>
    <property type="evidence" value="ECO:0007669"/>
    <property type="project" value="UniProtKB-ARBA"/>
</dbReference>
<evidence type="ECO:0000256" key="13">
    <source>
        <dbReference type="SAM" id="MobiDB-lite"/>
    </source>
</evidence>
<evidence type="ECO:0000256" key="6">
    <source>
        <dbReference type="ARBA" id="ARBA00022729"/>
    </source>
</evidence>
<dbReference type="GO" id="GO:0005975">
    <property type="term" value="P:carbohydrate metabolic process"/>
    <property type="evidence" value="ECO:0007669"/>
    <property type="project" value="InterPro"/>
</dbReference>
<sequence>MASWSYSSMISFFIIMILPSFPSYCSRRFLDDNQPCPGHVDYSGSFPPSYFDTEDHHDRGDFENYLINPTARLLSFERRKLEQEDEGTAIVVLNVDDFGAKGNGKDDTEAFKNAWEKACSSKRTTVLVVPQKKYLVKPIKLEGPCKSNSLTIRIQGTIEASNKCSDYNEYGRHWLLFDSVQDLLIEGGGTLDGNGGVWWKRSCKIKKSHPCNNKAPTALTFYKCENLVVRDLKIQNAQQIQVSFQRCKKVGASSLTVTAPRHSPNTDGIHVTHTQDIQISNSVIGTGDDCISIVSGSQRVWITNITCGPGHGISIGSLGSRHSEAHVSDIIVDRVKFFETSNGVRIKTWQGGSGSAKNIEFLNIQMNNVHNPIIIDQNYGDQKNPCKEECSAVQVKDIFYENITGTSATKVAIKFNCSRRFKCEGVVLKDVDIRRHHEKNKAQALCENVKLTDIGFVAPLCPNAHKGRNNTRPSVQQPHHKKIRNPIN</sequence>
<feature type="signal peptide" evidence="14">
    <location>
        <begin position="1"/>
        <end position="27"/>
    </location>
</feature>
<dbReference type="InterPro" id="IPR006626">
    <property type="entry name" value="PbH1"/>
</dbReference>
<evidence type="ECO:0000256" key="9">
    <source>
        <dbReference type="ARBA" id="ARBA00023316"/>
    </source>
</evidence>
<reference evidence="15" key="1">
    <citation type="submission" date="2023-07" db="EMBL/GenBank/DDBJ databases">
        <title>draft genome sequence of fig (Ficus carica).</title>
        <authorList>
            <person name="Takahashi T."/>
            <person name="Nishimura K."/>
        </authorList>
    </citation>
    <scope>NUCLEOTIDE SEQUENCE</scope>
</reference>
<evidence type="ECO:0000256" key="5">
    <source>
        <dbReference type="ARBA" id="ARBA00022525"/>
    </source>
</evidence>
<dbReference type="PANTHER" id="PTHR31375">
    <property type="match status" value="1"/>
</dbReference>
<dbReference type="InterPro" id="IPR011050">
    <property type="entry name" value="Pectin_lyase_fold/virulence"/>
</dbReference>
<comment type="similarity">
    <text evidence="2 12">Belongs to the glycosyl hydrolase 28 family.</text>
</comment>
<organism evidence="15 16">
    <name type="scientific">Ficus carica</name>
    <name type="common">Common fig</name>
    <dbReference type="NCBI Taxonomy" id="3494"/>
    <lineage>
        <taxon>Eukaryota</taxon>
        <taxon>Viridiplantae</taxon>
        <taxon>Streptophyta</taxon>
        <taxon>Embryophyta</taxon>
        <taxon>Tracheophyta</taxon>
        <taxon>Spermatophyta</taxon>
        <taxon>Magnoliopsida</taxon>
        <taxon>eudicotyledons</taxon>
        <taxon>Gunneridae</taxon>
        <taxon>Pentapetalae</taxon>
        <taxon>rosids</taxon>
        <taxon>fabids</taxon>
        <taxon>Rosales</taxon>
        <taxon>Moraceae</taxon>
        <taxon>Ficeae</taxon>
        <taxon>Ficus</taxon>
    </lineage>
</organism>
<dbReference type="InterPro" id="IPR000743">
    <property type="entry name" value="Glyco_hydro_28"/>
</dbReference>